<dbReference type="SUPFAM" id="SSF48264">
    <property type="entry name" value="Cytochrome P450"/>
    <property type="match status" value="1"/>
</dbReference>
<dbReference type="GO" id="GO:0020037">
    <property type="term" value="F:heme binding"/>
    <property type="evidence" value="ECO:0007669"/>
    <property type="project" value="InterPro"/>
</dbReference>
<evidence type="ECO:0000256" key="6">
    <source>
        <dbReference type="RuleBase" id="RU000461"/>
    </source>
</evidence>
<dbReference type="CDD" id="cd11070">
    <property type="entry name" value="CYP56-like"/>
    <property type="match status" value="1"/>
</dbReference>
<feature type="transmembrane region" description="Helical" evidence="7">
    <location>
        <begin position="6"/>
        <end position="24"/>
    </location>
</feature>
<dbReference type="OrthoDB" id="1470350at2759"/>
<evidence type="ECO:0000256" key="7">
    <source>
        <dbReference type="SAM" id="Phobius"/>
    </source>
</evidence>
<proteinExistence type="inferred from homology"/>
<dbReference type="Proteomes" id="UP000030641">
    <property type="component" value="Unassembled WGS sequence"/>
</dbReference>
<dbReference type="EMBL" id="KL584752">
    <property type="protein sequence ID" value="KEQ98177.1"/>
    <property type="molecule type" value="Genomic_DNA"/>
</dbReference>
<evidence type="ECO:0000256" key="2">
    <source>
        <dbReference type="ARBA" id="ARBA00010617"/>
    </source>
</evidence>
<protein>
    <recommendedName>
        <fullName evidence="10">Cytochrome P450</fullName>
    </recommendedName>
</protein>
<reference evidence="8 9" key="1">
    <citation type="journal article" date="2014" name="BMC Genomics">
        <title>Genome sequencing of four Aureobasidium pullulans varieties: biotechnological potential, stress tolerance, and description of new species.</title>
        <authorList>
            <person name="Gostin Ar C."/>
            <person name="Ohm R.A."/>
            <person name="Kogej T."/>
            <person name="Sonjak S."/>
            <person name="Turk M."/>
            <person name="Zajc J."/>
            <person name="Zalar P."/>
            <person name="Grube M."/>
            <person name="Sun H."/>
            <person name="Han J."/>
            <person name="Sharma A."/>
            <person name="Chiniquy J."/>
            <person name="Ngan C.Y."/>
            <person name="Lipzen A."/>
            <person name="Barry K."/>
            <person name="Grigoriev I.V."/>
            <person name="Gunde-Cimerman N."/>
        </authorList>
    </citation>
    <scope>NUCLEOTIDE SEQUENCE [LARGE SCALE GENOMIC DNA]</scope>
    <source>
        <strain evidence="8 9">EXF-2481</strain>
    </source>
</reference>
<dbReference type="Pfam" id="PF00067">
    <property type="entry name" value="p450"/>
    <property type="match status" value="1"/>
</dbReference>
<keyword evidence="3 5" id="KW-0479">Metal-binding</keyword>
<keyword evidence="7" id="KW-0812">Transmembrane</keyword>
<keyword evidence="9" id="KW-1185">Reference proteome</keyword>
<evidence type="ECO:0000256" key="4">
    <source>
        <dbReference type="ARBA" id="ARBA00023004"/>
    </source>
</evidence>
<dbReference type="RefSeq" id="XP_013347022.1">
    <property type="nucleotide sequence ID" value="XM_013491568.1"/>
</dbReference>
<dbReference type="GO" id="GO:0005506">
    <property type="term" value="F:iron ion binding"/>
    <property type="evidence" value="ECO:0007669"/>
    <property type="project" value="InterPro"/>
</dbReference>
<dbReference type="InterPro" id="IPR002401">
    <property type="entry name" value="Cyt_P450_E_grp-I"/>
</dbReference>
<organism evidence="8 9">
    <name type="scientific">Aureobasidium subglaciale (strain EXF-2481)</name>
    <name type="common">Aureobasidium pullulans var. subglaciale</name>
    <dbReference type="NCBI Taxonomy" id="1043005"/>
    <lineage>
        <taxon>Eukaryota</taxon>
        <taxon>Fungi</taxon>
        <taxon>Dikarya</taxon>
        <taxon>Ascomycota</taxon>
        <taxon>Pezizomycotina</taxon>
        <taxon>Dothideomycetes</taxon>
        <taxon>Dothideomycetidae</taxon>
        <taxon>Dothideales</taxon>
        <taxon>Saccotheciaceae</taxon>
        <taxon>Aureobasidium</taxon>
    </lineage>
</organism>
<feature type="binding site" description="axial binding residue" evidence="5">
    <location>
        <position position="511"/>
    </location>
    <ligand>
        <name>heme</name>
        <dbReference type="ChEBI" id="CHEBI:30413"/>
    </ligand>
    <ligandPart>
        <name>Fe</name>
        <dbReference type="ChEBI" id="CHEBI:18248"/>
    </ligandPart>
</feature>
<dbReference type="HOGENOM" id="CLU_001570_25_2_1"/>
<dbReference type="Gene3D" id="1.10.630.10">
    <property type="entry name" value="Cytochrome P450"/>
    <property type="match status" value="1"/>
</dbReference>
<dbReference type="InterPro" id="IPR017972">
    <property type="entry name" value="Cyt_P450_CS"/>
</dbReference>
<dbReference type="AlphaFoldDB" id="A0A074YVJ0"/>
<keyword evidence="6" id="KW-0560">Oxidoreductase</keyword>
<dbReference type="InterPro" id="IPR036396">
    <property type="entry name" value="Cyt_P450_sf"/>
</dbReference>
<dbReference type="OMA" id="QYTYGFM"/>
<dbReference type="GO" id="GO:0004497">
    <property type="term" value="F:monooxygenase activity"/>
    <property type="evidence" value="ECO:0007669"/>
    <property type="project" value="UniProtKB-KW"/>
</dbReference>
<dbReference type="GeneID" id="25368259"/>
<dbReference type="PRINTS" id="PR00463">
    <property type="entry name" value="EP450I"/>
</dbReference>
<dbReference type="STRING" id="1043005.A0A074YVJ0"/>
<dbReference type="InterPro" id="IPR050121">
    <property type="entry name" value="Cytochrome_P450_monoxygenase"/>
</dbReference>
<keyword evidence="7" id="KW-0472">Membrane</keyword>
<dbReference type="InterPro" id="IPR001128">
    <property type="entry name" value="Cyt_P450"/>
</dbReference>
<gene>
    <name evidence="8" type="ORF">AUEXF2481DRAFT_471843</name>
</gene>
<dbReference type="PANTHER" id="PTHR24305:SF166">
    <property type="entry name" value="CYTOCHROME P450 12A4, MITOCHONDRIAL-RELATED"/>
    <property type="match status" value="1"/>
</dbReference>
<dbReference type="InParanoid" id="A0A074YVJ0"/>
<evidence type="ECO:0000256" key="3">
    <source>
        <dbReference type="ARBA" id="ARBA00022723"/>
    </source>
</evidence>
<dbReference type="PRINTS" id="PR00385">
    <property type="entry name" value="P450"/>
</dbReference>
<keyword evidence="7" id="KW-1133">Transmembrane helix</keyword>
<keyword evidence="4 5" id="KW-0408">Iron</keyword>
<evidence type="ECO:0000313" key="9">
    <source>
        <dbReference type="Proteomes" id="UP000030641"/>
    </source>
</evidence>
<evidence type="ECO:0000256" key="1">
    <source>
        <dbReference type="ARBA" id="ARBA00001971"/>
    </source>
</evidence>
<keyword evidence="5 6" id="KW-0349">Heme</keyword>
<evidence type="ECO:0008006" key="10">
    <source>
        <dbReference type="Google" id="ProtNLM"/>
    </source>
</evidence>
<keyword evidence="6" id="KW-0503">Monooxygenase</keyword>
<dbReference type="GO" id="GO:0016705">
    <property type="term" value="F:oxidoreductase activity, acting on paired donors, with incorporation or reduction of molecular oxygen"/>
    <property type="evidence" value="ECO:0007669"/>
    <property type="project" value="InterPro"/>
</dbReference>
<dbReference type="PROSITE" id="PS00086">
    <property type="entry name" value="CYTOCHROME_P450"/>
    <property type="match status" value="1"/>
</dbReference>
<accession>A0A074YVJ0</accession>
<sequence>MIGLLHAASIVFVGALLYRFVIWLRNIRLAQATGLPWTWTPILETEFLGLCLTPILRTVYHRNLDKGQGWPRWCRFIIKDWQWEDKRRAHEEYGDVFLCVAPHGIICYCADAAMAWDVMNRRYDFPKPMDKYKLLEPYGPNVATTEGKNYQFHVRITAPPFGDLSGVNSLVWRETLKQTQVLCEAWSKESSRSLSGDLNALTLSVISLAGFGKQINWTTSDEEHQDIPEGYIMSFLKAISDTTGFMVAILLFPGWLLRMTPLKKANEAHMELDKYLRQMIRNERGRIAAGATSDTRAVATRGNLLTSLLEASHSESKSSKNSSDGVQKRAFTEDEVMGNLFIYLLAGYETTANSIYYGLALLAVRPDIQNETIAEIDRIYGEAKADGRDELTYEQDFEKLHYLYGFMYETFRLYPGVLLITKMVSKPQQIKVSLGSGKVSSHILPPETRVYLNTPAVHYSEKYWPNPTELDPSRWMPEPKAENTDKKVVAADRTRHMRGTLLTFSDGARSCLGRKFAQAEYIAFLTSLLRDYRVELEPGQDVATVRRDLDLKCAGKVTLAPLDTLRLTLKKRNASSENAK</sequence>
<dbReference type="PANTHER" id="PTHR24305">
    <property type="entry name" value="CYTOCHROME P450"/>
    <property type="match status" value="1"/>
</dbReference>
<comment type="cofactor">
    <cofactor evidence="1 5">
        <name>heme</name>
        <dbReference type="ChEBI" id="CHEBI:30413"/>
    </cofactor>
</comment>
<comment type="similarity">
    <text evidence="2 6">Belongs to the cytochrome P450 family.</text>
</comment>
<evidence type="ECO:0000256" key="5">
    <source>
        <dbReference type="PIRSR" id="PIRSR602401-1"/>
    </source>
</evidence>
<evidence type="ECO:0000313" key="8">
    <source>
        <dbReference type="EMBL" id="KEQ98177.1"/>
    </source>
</evidence>
<name>A0A074YVJ0_AURSE</name>